<proteinExistence type="predicted"/>
<dbReference type="InterPro" id="IPR050991">
    <property type="entry name" value="ECM_Regulatory_Proteins"/>
</dbReference>
<dbReference type="RefSeq" id="WP_132033394.1">
    <property type="nucleotide sequence ID" value="NZ_QWDN01000002.1"/>
</dbReference>
<evidence type="ECO:0000313" key="8">
    <source>
        <dbReference type="Proteomes" id="UP000298340"/>
    </source>
</evidence>
<dbReference type="PANTHER" id="PTHR46708:SF2">
    <property type="entry name" value="FIBRONECTIN TYPE-III DOMAIN-CONTAINING PROTEIN"/>
    <property type="match status" value="1"/>
</dbReference>
<sequence length="913" mass="100349">MNNKSKLLRRIDYRSKIGTIFFLFIMPFISFQIQAQDLIVPPNPGSLSSVEGLSQSGDYKVEVKKAGDANYTECFVYKTINSWTYSSVFAAKSQKSASFTNISFSNTAIDVRITTNFTANNVTIRPLNFGINGIRNGNVITFRLTKPTKISIEVNNRLNPLFLFADTPDVVPLASETTYFYGPGIHKIGLAKQLKTNDKVYIAAGAVVEGSFLIPWNSKNVSVKGRGILTMGKWKHTTTDLSVLGQYCAVKANGVSNLQMEGIIIANSAAWTLSIYNSDNLTHDNQYRNLKMVNWNGNTDGIWINGDNNIVDDCFIFNNDDAIMSHGSTNSKISNLVVWGGPWGRLLWLPSFVATSGFTMENINVIGKDGGEPLILIEREKDISGVNLKNIRVEQRNNNEFLEVKNTKNGKVKNWKFTDVTLDDQKNIEGSILGNATGGTVDDITFSNLKMGGNFITTLIESKMTKNDYATNIKFDNGTIAAPSELTPSGVQATKVTLNWADNSSNETSFILERRNATAGEDYTLVANLTANEVTFTDTNLLPGTLYNYRLSAKNATTQSSFAYLSTSLTTLPAPVLTPSGINVAQIQSNQATINWTDNSNNETEFIIDRRSVTDGGDYAFLQSIAANNTSFIDKTLSPNKEYLYRLSCKNGSSVSHFAYSAIFKTTETAGTGLQATYYNNIDFTGASAFRIDPSINFNWGNGSPLAAIEADTFSVRWTGQIRPSYSETYTFYTTTDDGVRLWVNDVQLINKWNIQGSTEHTATITLNAGQKYNIKVEYFDNAGGATSKLSWSSKSLGKEIIPQSALYQSSAITAKNTNDIKTTASEILDNSVTTYPNPAKSVIYIKVDALDEKAITVELVSSVSKTVKKETFTTAKGSNVFTLNINGLEAGLYFLKLYDGPQIIVKKVIVGQ</sequence>
<evidence type="ECO:0000259" key="3">
    <source>
        <dbReference type="PROSITE" id="PS50853"/>
    </source>
</evidence>
<dbReference type="InterPro" id="IPR013783">
    <property type="entry name" value="Ig-like_fold"/>
</dbReference>
<dbReference type="InterPro" id="IPR035953">
    <property type="entry name" value="Dextranase_N-ter"/>
</dbReference>
<gene>
    <name evidence="6" type="ORF">D0809_06420</name>
    <name evidence="5" type="ORF">EV142_102152</name>
</gene>
<dbReference type="InterPro" id="IPR003961">
    <property type="entry name" value="FN3_dom"/>
</dbReference>
<feature type="domain" description="PA14" evidence="4">
    <location>
        <begin position="669"/>
        <end position="806"/>
    </location>
</feature>
<organism evidence="6 8">
    <name type="scientific">Flavobacterium circumlabens</name>
    <dbReference type="NCBI Taxonomy" id="2133765"/>
    <lineage>
        <taxon>Bacteria</taxon>
        <taxon>Pseudomonadati</taxon>
        <taxon>Bacteroidota</taxon>
        <taxon>Flavobacteriia</taxon>
        <taxon>Flavobacteriales</taxon>
        <taxon>Flavobacteriaceae</taxon>
        <taxon>Flavobacterium</taxon>
    </lineage>
</organism>
<evidence type="ECO:0000256" key="2">
    <source>
        <dbReference type="ARBA" id="ARBA00022737"/>
    </source>
</evidence>
<name>A0A4Y7UEM2_9FLAO</name>
<evidence type="ECO:0000256" key="1">
    <source>
        <dbReference type="ARBA" id="ARBA00022729"/>
    </source>
</evidence>
<dbReference type="NCBIfam" id="TIGR04183">
    <property type="entry name" value="Por_Secre_tail"/>
    <property type="match status" value="1"/>
</dbReference>
<dbReference type="InterPro" id="IPR026444">
    <property type="entry name" value="Secre_tail"/>
</dbReference>
<dbReference type="Proteomes" id="UP000295270">
    <property type="component" value="Unassembled WGS sequence"/>
</dbReference>
<evidence type="ECO:0000259" key="4">
    <source>
        <dbReference type="PROSITE" id="PS51820"/>
    </source>
</evidence>
<dbReference type="SUPFAM" id="SSF49265">
    <property type="entry name" value="Fibronectin type III"/>
    <property type="match status" value="1"/>
</dbReference>
<dbReference type="Gene3D" id="2.160.20.10">
    <property type="entry name" value="Single-stranded right-handed beta-helix, Pectin lyase-like"/>
    <property type="match status" value="1"/>
</dbReference>
<dbReference type="Gene3D" id="3.90.182.10">
    <property type="entry name" value="Toxin - Anthrax Protective Antigen,domain 1"/>
    <property type="match status" value="1"/>
</dbReference>
<reference evidence="6 8" key="2">
    <citation type="journal article" date="2018" name="Syst. Appl. Microbiol.">
        <title>Flavobacterium circumlabens sp. nov. and Flavobacterium cupreum sp. nov., two psychrotrophic species isolated from Antarctic environmental samples.</title>
        <authorList>
            <person name="Kralova S."/>
            <person name="Busse H.J."/>
            <person name="Svec P."/>
            <person name="Maslanova I."/>
            <person name="Stankova E."/>
            <person name="Bartak M."/>
            <person name="Sedlacek I."/>
        </authorList>
    </citation>
    <scope>NUCLEOTIDE SEQUENCE [LARGE SCALE GENOMIC DNA]</scope>
    <source>
        <strain evidence="6 8">CCM 8828</strain>
    </source>
</reference>
<dbReference type="CDD" id="cd00063">
    <property type="entry name" value="FN3"/>
    <property type="match status" value="2"/>
</dbReference>
<dbReference type="EMBL" id="SLWA01000002">
    <property type="protein sequence ID" value="TCN59534.1"/>
    <property type="molecule type" value="Genomic_DNA"/>
</dbReference>
<protein>
    <submittedName>
        <fullName evidence="5">Secreted protein (Por secretion system target)</fullName>
    </submittedName>
    <submittedName>
        <fullName evidence="6">T9SS C-terminal target domain-containing protein</fullName>
    </submittedName>
</protein>
<dbReference type="SMART" id="SM00060">
    <property type="entry name" value="FN3"/>
    <property type="match status" value="3"/>
</dbReference>
<reference evidence="5" key="3">
    <citation type="submission" date="2019-03" db="EMBL/GenBank/DDBJ databases">
        <authorList>
            <person name="Whitman W."/>
            <person name="Huntemann M."/>
            <person name="Clum A."/>
            <person name="Pillay M."/>
            <person name="Palaniappan K."/>
            <person name="Varghese N."/>
            <person name="Mikhailova N."/>
            <person name="Stamatis D."/>
            <person name="Reddy T."/>
            <person name="Daum C."/>
            <person name="Shapiro N."/>
            <person name="Ivanova N."/>
            <person name="Kyrpides N."/>
            <person name="Woyke T."/>
        </authorList>
    </citation>
    <scope>NUCLEOTIDE SEQUENCE</scope>
    <source>
        <strain evidence="5">P5626</strain>
    </source>
</reference>
<comment type="caution">
    <text evidence="6">The sequence shown here is derived from an EMBL/GenBank/DDBJ whole genome shotgun (WGS) entry which is preliminary data.</text>
</comment>
<dbReference type="EMBL" id="QWDN01000002">
    <property type="protein sequence ID" value="TEB44826.1"/>
    <property type="molecule type" value="Genomic_DNA"/>
</dbReference>
<dbReference type="Gene3D" id="2.60.350.10">
    <property type="entry name" value="Dextranase, N-terminal"/>
    <property type="match status" value="1"/>
</dbReference>
<dbReference type="PROSITE" id="PS50853">
    <property type="entry name" value="FN3"/>
    <property type="match status" value="2"/>
</dbReference>
<evidence type="ECO:0000313" key="7">
    <source>
        <dbReference type="Proteomes" id="UP000295270"/>
    </source>
</evidence>
<evidence type="ECO:0000313" key="6">
    <source>
        <dbReference type="EMBL" id="TEB44826.1"/>
    </source>
</evidence>
<dbReference type="Pfam" id="PF18962">
    <property type="entry name" value="Por_Secre_tail"/>
    <property type="match status" value="1"/>
</dbReference>
<dbReference type="Pfam" id="PF00041">
    <property type="entry name" value="fn3"/>
    <property type="match status" value="1"/>
</dbReference>
<dbReference type="PROSITE" id="PS51820">
    <property type="entry name" value="PA14"/>
    <property type="match status" value="1"/>
</dbReference>
<keyword evidence="7" id="KW-1185">Reference proteome</keyword>
<evidence type="ECO:0000313" key="5">
    <source>
        <dbReference type="EMBL" id="TCN59534.1"/>
    </source>
</evidence>
<reference evidence="5 7" key="1">
    <citation type="journal article" date="2015" name="Stand. Genomic Sci.">
        <title>Genomic Encyclopedia of Bacterial and Archaeal Type Strains, Phase III: the genomes of soil and plant-associated and newly described type strains.</title>
        <authorList>
            <person name="Whitman W.B."/>
            <person name="Woyke T."/>
            <person name="Klenk H.P."/>
            <person name="Zhou Y."/>
            <person name="Lilburn T.G."/>
            <person name="Beck B.J."/>
            <person name="De Vos P."/>
            <person name="Vandamme P."/>
            <person name="Eisen J.A."/>
            <person name="Garrity G."/>
            <person name="Hugenholtz P."/>
            <person name="Kyrpides N.C."/>
        </authorList>
    </citation>
    <scope>NUCLEOTIDE SEQUENCE [LARGE SCALE GENOMIC DNA]</scope>
    <source>
        <strain evidence="5 7">P5626</strain>
    </source>
</reference>
<dbReference type="InterPro" id="IPR036116">
    <property type="entry name" value="FN3_sf"/>
</dbReference>
<dbReference type="SMART" id="SM00758">
    <property type="entry name" value="PA14"/>
    <property type="match status" value="1"/>
</dbReference>
<dbReference type="Gene3D" id="2.60.40.10">
    <property type="entry name" value="Immunoglobulins"/>
    <property type="match status" value="2"/>
</dbReference>
<dbReference type="InterPro" id="IPR011658">
    <property type="entry name" value="PA14_dom"/>
</dbReference>
<dbReference type="SUPFAM" id="SSF56988">
    <property type="entry name" value="Anthrax protective antigen"/>
    <property type="match status" value="1"/>
</dbReference>
<feature type="domain" description="Fibronectin type-III" evidence="3">
    <location>
        <begin position="578"/>
        <end position="669"/>
    </location>
</feature>
<dbReference type="OrthoDB" id="9795222at2"/>
<keyword evidence="1" id="KW-0732">Signal</keyword>
<dbReference type="PANTHER" id="PTHR46708">
    <property type="entry name" value="TENASCIN"/>
    <property type="match status" value="1"/>
</dbReference>
<dbReference type="InterPro" id="IPR037524">
    <property type="entry name" value="PA14/GLEYA"/>
</dbReference>
<dbReference type="InterPro" id="IPR012334">
    <property type="entry name" value="Pectin_lyas_fold"/>
</dbReference>
<feature type="domain" description="Fibronectin type-III" evidence="3">
    <location>
        <begin position="482"/>
        <end position="574"/>
    </location>
</feature>
<dbReference type="Pfam" id="PF07691">
    <property type="entry name" value="PA14"/>
    <property type="match status" value="1"/>
</dbReference>
<accession>A0A4Y7UEM2</accession>
<dbReference type="InterPro" id="IPR011050">
    <property type="entry name" value="Pectin_lyase_fold/virulence"/>
</dbReference>
<dbReference type="SUPFAM" id="SSF51126">
    <property type="entry name" value="Pectin lyase-like"/>
    <property type="match status" value="1"/>
</dbReference>
<dbReference type="AlphaFoldDB" id="A0A4Y7UEM2"/>
<keyword evidence="2" id="KW-0677">Repeat</keyword>
<dbReference type="Proteomes" id="UP000298340">
    <property type="component" value="Unassembled WGS sequence"/>
</dbReference>